<reference evidence="1" key="1">
    <citation type="submission" date="2020-07" db="EMBL/GenBank/DDBJ databases">
        <title>Multicomponent nature underlies the extraordinary mechanical properties of spider dragline silk.</title>
        <authorList>
            <person name="Kono N."/>
            <person name="Nakamura H."/>
            <person name="Mori M."/>
            <person name="Yoshida Y."/>
            <person name="Ohtoshi R."/>
            <person name="Malay A.D."/>
            <person name="Moran D.A.P."/>
            <person name="Tomita M."/>
            <person name="Numata K."/>
            <person name="Arakawa K."/>
        </authorList>
    </citation>
    <scope>NUCLEOTIDE SEQUENCE</scope>
</reference>
<dbReference type="AlphaFoldDB" id="A0A8X6LDX3"/>
<comment type="caution">
    <text evidence="1">The sequence shown here is derived from an EMBL/GenBank/DDBJ whole genome shotgun (WGS) entry which is preliminary data.</text>
</comment>
<dbReference type="Proteomes" id="UP000887116">
    <property type="component" value="Unassembled WGS sequence"/>
</dbReference>
<evidence type="ECO:0000313" key="2">
    <source>
        <dbReference type="Proteomes" id="UP000887116"/>
    </source>
</evidence>
<gene>
    <name evidence="1" type="ORF">TNCT_357031</name>
</gene>
<evidence type="ECO:0000313" key="1">
    <source>
        <dbReference type="EMBL" id="GFR03564.1"/>
    </source>
</evidence>
<name>A0A8X6LDX3_TRICU</name>
<accession>A0A8X6LDX3</accession>
<dbReference type="EMBL" id="BMAO01035425">
    <property type="protein sequence ID" value="GFR03564.1"/>
    <property type="molecule type" value="Genomic_DNA"/>
</dbReference>
<organism evidence="1 2">
    <name type="scientific">Trichonephila clavata</name>
    <name type="common">Joro spider</name>
    <name type="synonym">Nephila clavata</name>
    <dbReference type="NCBI Taxonomy" id="2740835"/>
    <lineage>
        <taxon>Eukaryota</taxon>
        <taxon>Metazoa</taxon>
        <taxon>Ecdysozoa</taxon>
        <taxon>Arthropoda</taxon>
        <taxon>Chelicerata</taxon>
        <taxon>Arachnida</taxon>
        <taxon>Araneae</taxon>
        <taxon>Araneomorphae</taxon>
        <taxon>Entelegynae</taxon>
        <taxon>Araneoidea</taxon>
        <taxon>Nephilidae</taxon>
        <taxon>Trichonephila</taxon>
    </lineage>
</organism>
<proteinExistence type="predicted"/>
<sequence>MSPKLVNPEVRRTILDPDQNIGMRTFTRILSLSRDRESIDFFIYVLAWNCFNFERFSLEKVRIRLEGLGKAFVVQSEMMK</sequence>
<protein>
    <submittedName>
        <fullName evidence="1">Uncharacterized protein</fullName>
    </submittedName>
</protein>
<keyword evidence="2" id="KW-1185">Reference proteome</keyword>